<comment type="caution">
    <text evidence="2">The sequence shown here is derived from an EMBL/GenBank/DDBJ whole genome shotgun (WGS) entry which is preliminary data.</text>
</comment>
<feature type="transmembrane region" description="Helical" evidence="1">
    <location>
        <begin position="125"/>
        <end position="146"/>
    </location>
</feature>
<keyword evidence="3" id="KW-1185">Reference proteome</keyword>
<keyword evidence="1" id="KW-1133">Transmembrane helix</keyword>
<evidence type="ECO:0000256" key="1">
    <source>
        <dbReference type="SAM" id="Phobius"/>
    </source>
</evidence>
<evidence type="ECO:0000313" key="3">
    <source>
        <dbReference type="Proteomes" id="UP000530234"/>
    </source>
</evidence>
<feature type="transmembrane region" description="Helical" evidence="1">
    <location>
        <begin position="44"/>
        <end position="66"/>
    </location>
</feature>
<dbReference type="EMBL" id="VKHS01000266">
    <property type="protein sequence ID" value="MBB0230356.1"/>
    <property type="molecule type" value="Genomic_DNA"/>
</dbReference>
<feature type="transmembrane region" description="Helical" evidence="1">
    <location>
        <begin position="158"/>
        <end position="179"/>
    </location>
</feature>
<reference evidence="3" key="1">
    <citation type="submission" date="2019-10" db="EMBL/GenBank/DDBJ databases">
        <title>Streptomyces sp. nov., a novel actinobacterium isolated from alkaline environment.</title>
        <authorList>
            <person name="Golinska P."/>
        </authorList>
    </citation>
    <scope>NUCLEOTIDE SEQUENCE [LARGE SCALE GENOMIC DNA]</scope>
    <source>
        <strain evidence="3">DSM 42108</strain>
    </source>
</reference>
<name>A0A7W3T3V1_9ACTN</name>
<organism evidence="2 3">
    <name type="scientific">Streptomyces calidiresistens</name>
    <dbReference type="NCBI Taxonomy" id="1485586"/>
    <lineage>
        <taxon>Bacteria</taxon>
        <taxon>Bacillati</taxon>
        <taxon>Actinomycetota</taxon>
        <taxon>Actinomycetes</taxon>
        <taxon>Kitasatosporales</taxon>
        <taxon>Streptomycetaceae</taxon>
        <taxon>Streptomyces</taxon>
    </lineage>
</organism>
<feature type="transmembrane region" description="Helical" evidence="1">
    <location>
        <begin position="20"/>
        <end position="38"/>
    </location>
</feature>
<feature type="transmembrane region" description="Helical" evidence="1">
    <location>
        <begin position="185"/>
        <end position="208"/>
    </location>
</feature>
<dbReference type="Proteomes" id="UP000530234">
    <property type="component" value="Unassembled WGS sequence"/>
</dbReference>
<evidence type="ECO:0008006" key="4">
    <source>
        <dbReference type="Google" id="ProtNLM"/>
    </source>
</evidence>
<gene>
    <name evidence="2" type="ORF">FOE67_12745</name>
</gene>
<keyword evidence="1" id="KW-0812">Transmembrane</keyword>
<accession>A0A7W3T3V1</accession>
<proteinExistence type="predicted"/>
<dbReference type="AlphaFoldDB" id="A0A7W3T3V1"/>
<sequence length="216" mass="23031">MPSGPIRLPEASARRTTGAYVTATALIALIVLGTAGAFEEMLHFLDFGAGVMALVCLTATVMWGLAATDRILLHPGHRLLAQAVHRGLGITGLCFLALHIGVKIFEDRVSGYAAAIPFSDPLQPLLMGLGTMAAYLFVLVAVVGAARGVFAGRNRSRWWRGLHMLAYPAWALALVHGLYAGRAAAGWVTAMYMGCLLLAALALTTRLANRSRRHAR</sequence>
<keyword evidence="1" id="KW-0472">Membrane</keyword>
<dbReference type="RefSeq" id="WP_182663720.1">
    <property type="nucleotide sequence ID" value="NZ_VKHS01000266.1"/>
</dbReference>
<protein>
    <recommendedName>
        <fullName evidence="4">Ferric oxidoreductase domain-containing protein</fullName>
    </recommendedName>
</protein>
<evidence type="ECO:0000313" key="2">
    <source>
        <dbReference type="EMBL" id="MBB0230356.1"/>
    </source>
</evidence>
<feature type="transmembrane region" description="Helical" evidence="1">
    <location>
        <begin position="87"/>
        <end position="105"/>
    </location>
</feature>